<reference evidence="1" key="1">
    <citation type="submission" date="2018-03" db="EMBL/GenBank/DDBJ databases">
        <authorList>
            <consortium name="Urmite Genomes"/>
        </authorList>
    </citation>
    <scope>NUCLEOTIDE SEQUENCE [LARGE SCALE GENOMIC DNA]</scope>
    <source>
        <strain evidence="1">IHUMI-27.7</strain>
    </source>
</reference>
<evidence type="ECO:0000313" key="1">
    <source>
        <dbReference type="EMBL" id="SPN78823.1"/>
    </source>
</evidence>
<gene>
    <name evidence="1" type="ORF">BRZCDTV_18</name>
</gene>
<organism evidence="1">
    <name type="scientific">Brazilian cedratvirus IHUMI</name>
    <dbReference type="NCBI Taxonomy" id="2126980"/>
    <lineage>
        <taxon>Viruses</taxon>
        <taxon>Pithoviruses</taxon>
        <taxon>Orthocedratvirinae</taxon>
        <taxon>Alphacedratvirus</taxon>
        <taxon>Alphacedratvirus brasiliense</taxon>
    </lineage>
</organism>
<proteinExistence type="predicted"/>
<accession>A0A2R8FCT8</accession>
<sequence>MQTPSLTLICNPNTCYKDVNNERTFYYVPQTPSIPLTPVVGAQNVSGVSCVTNTATFTTPLTPCINPTSAYPAGICPLDNKPCWTRSMLG</sequence>
<dbReference type="Proteomes" id="UP000273054">
    <property type="component" value="Segment"/>
</dbReference>
<keyword evidence="2" id="KW-1185">Reference proteome</keyword>
<protein>
    <submittedName>
        <fullName evidence="1">Uncharacterized protein</fullName>
    </submittedName>
</protein>
<evidence type="ECO:0000313" key="2">
    <source>
        <dbReference type="Proteomes" id="UP000273054"/>
    </source>
</evidence>
<dbReference type="EMBL" id="LT994651">
    <property type="protein sequence ID" value="SPN78823.1"/>
    <property type="molecule type" value="Genomic_DNA"/>
</dbReference>
<name>A0A2R8FCT8_9VIRU</name>